<protein>
    <submittedName>
        <fullName evidence="1">DUF2971 domain-containing protein</fullName>
    </submittedName>
</protein>
<dbReference type="Pfam" id="PF11185">
    <property type="entry name" value="DUF2971"/>
    <property type="match status" value="1"/>
</dbReference>
<gene>
    <name evidence="1" type="ORF">GCM10022278_21970</name>
</gene>
<sequence length="287" mass="32823">MLTEITRNLYSEETRATLYHYTSFTGFLGIVDARAMWASDVRYMNDSAELRHTADLLRKDIGERIANGCSHPYVLNEFLDWVVHRITNGHMLFATSFRAHGNLLSQWRGYSLHGKGVSVGLSADHVWRCAEQQNFQVGRCIYDPVRQSELIHDIVEAVIEQTAGASGPSNTEGRQAIFEELETDLLRIAAVLKHPSFQEEDEWRVVSHGMRKPTDGLVRFREGTSMLVPYVFLDLRDEQGRLPFEHIFVGPTPNHELSLNSLQLYLSQRNCVPADGIDYCQIPFRQR</sequence>
<accession>A0ABP7PD75</accession>
<proteinExistence type="predicted"/>
<dbReference type="InterPro" id="IPR021352">
    <property type="entry name" value="DUF2971"/>
</dbReference>
<evidence type="ECO:0000313" key="2">
    <source>
        <dbReference type="Proteomes" id="UP001501337"/>
    </source>
</evidence>
<comment type="caution">
    <text evidence="1">The sequence shown here is derived from an EMBL/GenBank/DDBJ whole genome shotgun (WGS) entry which is preliminary data.</text>
</comment>
<name>A0ABP7PD75_9GAMM</name>
<dbReference type="EMBL" id="BAABBO010000009">
    <property type="protein sequence ID" value="GAA3963764.1"/>
    <property type="molecule type" value="Genomic_DNA"/>
</dbReference>
<dbReference type="Proteomes" id="UP001501337">
    <property type="component" value="Unassembled WGS sequence"/>
</dbReference>
<evidence type="ECO:0000313" key="1">
    <source>
        <dbReference type="EMBL" id="GAA3963764.1"/>
    </source>
</evidence>
<organism evidence="1 2">
    <name type="scientific">Allohahella marinimesophila</name>
    <dbReference type="NCBI Taxonomy" id="1054972"/>
    <lineage>
        <taxon>Bacteria</taxon>
        <taxon>Pseudomonadati</taxon>
        <taxon>Pseudomonadota</taxon>
        <taxon>Gammaproteobacteria</taxon>
        <taxon>Oceanospirillales</taxon>
        <taxon>Hahellaceae</taxon>
        <taxon>Allohahella</taxon>
    </lineage>
</organism>
<keyword evidence="2" id="KW-1185">Reference proteome</keyword>
<dbReference type="RefSeq" id="WP_344806227.1">
    <property type="nucleotide sequence ID" value="NZ_BAABBO010000009.1"/>
</dbReference>
<reference evidence="2" key="1">
    <citation type="journal article" date="2019" name="Int. J. Syst. Evol. Microbiol.">
        <title>The Global Catalogue of Microorganisms (GCM) 10K type strain sequencing project: providing services to taxonomists for standard genome sequencing and annotation.</title>
        <authorList>
            <consortium name="The Broad Institute Genomics Platform"/>
            <consortium name="The Broad Institute Genome Sequencing Center for Infectious Disease"/>
            <person name="Wu L."/>
            <person name="Ma J."/>
        </authorList>
    </citation>
    <scope>NUCLEOTIDE SEQUENCE [LARGE SCALE GENOMIC DNA]</scope>
    <source>
        <strain evidence="2">JCM 17555</strain>
    </source>
</reference>